<feature type="repeat" description="PPR" evidence="3">
    <location>
        <begin position="467"/>
        <end position="501"/>
    </location>
</feature>
<dbReference type="Pfam" id="PF01535">
    <property type="entry name" value="PPR"/>
    <property type="match status" value="2"/>
</dbReference>
<feature type="repeat" description="PPR" evidence="3">
    <location>
        <begin position="657"/>
        <end position="691"/>
    </location>
</feature>
<name>A0A200PNM7_MACCD</name>
<dbReference type="OrthoDB" id="185373at2759"/>
<evidence type="ECO:0000313" key="5">
    <source>
        <dbReference type="Proteomes" id="UP000195402"/>
    </source>
</evidence>
<gene>
    <name evidence="4" type="ORF">BVC80_9065g87</name>
</gene>
<dbReference type="AlphaFoldDB" id="A0A200PNM7"/>
<dbReference type="InterPro" id="IPR011990">
    <property type="entry name" value="TPR-like_helical_dom_sf"/>
</dbReference>
<dbReference type="Pfam" id="PF13041">
    <property type="entry name" value="PPR_2"/>
    <property type="match status" value="5"/>
</dbReference>
<dbReference type="InParanoid" id="A0A200PNM7"/>
<reference evidence="4 5" key="1">
    <citation type="journal article" date="2017" name="Mol. Plant">
        <title>The Genome of Medicinal Plant Macleaya cordata Provides New Insights into Benzylisoquinoline Alkaloids Metabolism.</title>
        <authorList>
            <person name="Liu X."/>
            <person name="Liu Y."/>
            <person name="Huang P."/>
            <person name="Ma Y."/>
            <person name="Qing Z."/>
            <person name="Tang Q."/>
            <person name="Cao H."/>
            <person name="Cheng P."/>
            <person name="Zheng Y."/>
            <person name="Yuan Z."/>
            <person name="Zhou Y."/>
            <person name="Liu J."/>
            <person name="Tang Z."/>
            <person name="Zhuo Y."/>
            <person name="Zhang Y."/>
            <person name="Yu L."/>
            <person name="Huang J."/>
            <person name="Yang P."/>
            <person name="Peng Q."/>
            <person name="Zhang J."/>
            <person name="Jiang W."/>
            <person name="Zhang Z."/>
            <person name="Lin K."/>
            <person name="Ro D.K."/>
            <person name="Chen X."/>
            <person name="Xiong X."/>
            <person name="Shang Y."/>
            <person name="Huang S."/>
            <person name="Zeng J."/>
        </authorList>
    </citation>
    <scope>NUCLEOTIDE SEQUENCE [LARGE SCALE GENOMIC DNA]</scope>
    <source>
        <strain evidence="5">cv. BLH2017</strain>
        <tissue evidence="4">Root</tissue>
    </source>
</reference>
<evidence type="ECO:0000256" key="1">
    <source>
        <dbReference type="ARBA" id="ARBA00007626"/>
    </source>
</evidence>
<feature type="repeat" description="PPR" evidence="3">
    <location>
        <begin position="537"/>
        <end position="571"/>
    </location>
</feature>
<organism evidence="4 5">
    <name type="scientific">Macleaya cordata</name>
    <name type="common">Five-seeded plume-poppy</name>
    <name type="synonym">Bocconia cordata</name>
    <dbReference type="NCBI Taxonomy" id="56857"/>
    <lineage>
        <taxon>Eukaryota</taxon>
        <taxon>Viridiplantae</taxon>
        <taxon>Streptophyta</taxon>
        <taxon>Embryophyta</taxon>
        <taxon>Tracheophyta</taxon>
        <taxon>Spermatophyta</taxon>
        <taxon>Magnoliopsida</taxon>
        <taxon>Ranunculales</taxon>
        <taxon>Papaveraceae</taxon>
        <taxon>Papaveroideae</taxon>
        <taxon>Macleaya</taxon>
    </lineage>
</organism>
<dbReference type="PANTHER" id="PTHR47938">
    <property type="entry name" value="RESPIRATORY COMPLEX I CHAPERONE (CIA84), PUTATIVE (AFU_ORTHOLOGUE AFUA_2G06020)-RELATED"/>
    <property type="match status" value="1"/>
</dbReference>
<dbReference type="Pfam" id="PF12854">
    <property type="entry name" value="PPR_1"/>
    <property type="match status" value="2"/>
</dbReference>
<feature type="repeat" description="PPR" evidence="3">
    <location>
        <begin position="222"/>
        <end position="256"/>
    </location>
</feature>
<dbReference type="OMA" id="LKRHPYQ"/>
<feature type="repeat" description="PPR" evidence="3">
    <location>
        <begin position="502"/>
        <end position="536"/>
    </location>
</feature>
<feature type="repeat" description="PPR" evidence="3">
    <location>
        <begin position="327"/>
        <end position="361"/>
    </location>
</feature>
<keyword evidence="5" id="KW-1185">Reference proteome</keyword>
<feature type="repeat" description="PPR" evidence="3">
    <location>
        <begin position="572"/>
        <end position="606"/>
    </location>
</feature>
<feature type="repeat" description="PPR" evidence="3">
    <location>
        <begin position="257"/>
        <end position="291"/>
    </location>
</feature>
<dbReference type="PROSITE" id="PS51375">
    <property type="entry name" value="PPR"/>
    <property type="match status" value="14"/>
</dbReference>
<feature type="repeat" description="PPR" evidence="3">
    <location>
        <begin position="622"/>
        <end position="656"/>
    </location>
</feature>
<comment type="caution">
    <text evidence="4">The sequence shown here is derived from an EMBL/GenBank/DDBJ whole genome shotgun (WGS) entry which is preliminary data.</text>
</comment>
<keyword evidence="2" id="KW-0677">Repeat</keyword>
<accession>A0A200PNM7</accession>
<dbReference type="FunFam" id="1.25.40.10:FF:000558">
    <property type="entry name" value="Pentatricopeptide repeat-containing protein At5g39710"/>
    <property type="match status" value="1"/>
</dbReference>
<dbReference type="Proteomes" id="UP000195402">
    <property type="component" value="Unassembled WGS sequence"/>
</dbReference>
<dbReference type="GO" id="GO:0003729">
    <property type="term" value="F:mRNA binding"/>
    <property type="evidence" value="ECO:0007669"/>
    <property type="project" value="TreeGrafter"/>
</dbReference>
<dbReference type="Gene3D" id="1.25.40.10">
    <property type="entry name" value="Tetratricopeptide repeat domain"/>
    <property type="match status" value="6"/>
</dbReference>
<evidence type="ECO:0000313" key="4">
    <source>
        <dbReference type="EMBL" id="OUZ99809.1"/>
    </source>
</evidence>
<feature type="repeat" description="PPR" evidence="3">
    <location>
        <begin position="362"/>
        <end position="396"/>
    </location>
</feature>
<dbReference type="SUPFAM" id="SSF81901">
    <property type="entry name" value="HCP-like"/>
    <property type="match status" value="1"/>
</dbReference>
<evidence type="ECO:0000256" key="3">
    <source>
        <dbReference type="PROSITE-ProRule" id="PRU00708"/>
    </source>
</evidence>
<evidence type="ECO:0000256" key="2">
    <source>
        <dbReference type="ARBA" id="ARBA00022737"/>
    </source>
</evidence>
<proteinExistence type="inferred from homology"/>
<dbReference type="PANTHER" id="PTHR47938:SF35">
    <property type="entry name" value="PENTATRICOPEPTIDE REPEAT-CONTAINING PROTEIN 4, MITOCHONDRIAL-RELATED"/>
    <property type="match status" value="1"/>
</dbReference>
<dbReference type="FunCoup" id="A0A200PNM7">
    <property type="interactions" value="336"/>
</dbReference>
<sequence length="770" mass="85937">MCSIKHHRSANHRNLRHLFSTATATAITSPSPHRLSDPLLVDKAHTILKRYPIQQLNSLSSHFTSQTASHLLIKTQFDQTLTLKFLNWAHNHTFFDAEPKCVALHILTRFKLYKTAQSLAEDLVSKYSDPAVGSSSIFECLKSTYHLCNSSSAVFDLLVKSYSNLNMIDKALLTINLSKSSGFVPGVLSFNSVLDAIFRSKESVAKAEELYGEMIRSHVSPNVYSFNILIRGFCRDGKLEKALGFFNEMERTGCSPNVVTFNTLVDAYCKVGKIDEAFKLFELMAQRELRPNLITYNAVINGLCRLGRMKDTKRVVEEMESKGLVPDKVTYNTLVNGYCMEGNVHQALVLHSEMVQKGVTPNVITYTALINSMCRAGNLNRAMDFMDQMRVRGLHPNEITYTTFVDGFSKQGFLVEAYGVLKEMTECGFSPSVVTYNSIINGYCMLGRMDGALGVVRDMEVKGLTPDVVSYSTLLTGFCRNLDLDKAFQLKQEMINKGIVLDVITYSSLIQGLCEQRRLNEACELFQEMLSSGLPPDEFTYTTLINGFCIEGNVKKALHLHDEMIKKGFLPDVVSYSVLINGLSKQARSREAKQLLFRLLYEGSVPLDVTYDILMGHCSNSEFKSVVALIKSFCMKGLMKEADEVFQSMIKKSWKPDEAAYNVIIHGHCRGGNVSKALGLYKEMVDSGFVPNTVSVIALIRALFDEGMNEELGQVIQNVLRSCRLNDAEIAKVLVEINHKEGNMDVVFNVLTEMAKDGLLPNSGKPVVSG</sequence>
<protein>
    <submittedName>
        <fullName evidence="4">Pentatricopeptide repeat</fullName>
    </submittedName>
</protein>
<comment type="similarity">
    <text evidence="1">Belongs to the PPR family. P subfamily.</text>
</comment>
<dbReference type="InterPro" id="IPR002885">
    <property type="entry name" value="PPR_rpt"/>
</dbReference>
<feature type="repeat" description="PPR" evidence="3">
    <location>
        <begin position="397"/>
        <end position="431"/>
    </location>
</feature>
<feature type="repeat" description="PPR" evidence="3">
    <location>
        <begin position="292"/>
        <end position="326"/>
    </location>
</feature>
<dbReference type="NCBIfam" id="TIGR00756">
    <property type="entry name" value="PPR"/>
    <property type="match status" value="13"/>
</dbReference>
<feature type="repeat" description="PPR" evidence="3">
    <location>
        <begin position="186"/>
        <end position="221"/>
    </location>
</feature>
<feature type="repeat" description="PPR" evidence="3">
    <location>
        <begin position="432"/>
        <end position="466"/>
    </location>
</feature>
<dbReference type="EMBL" id="MVGT01004390">
    <property type="protein sequence ID" value="OUZ99809.1"/>
    <property type="molecule type" value="Genomic_DNA"/>
</dbReference>